<evidence type="ECO:0000313" key="2">
    <source>
        <dbReference type="EMBL" id="KKO75449.1"/>
    </source>
</evidence>
<sequence>MEEYETIEHDMIHIKDYFKNYKFGIQERLSKLYFLNNMNTNMINDSNDLLKQSKEKLVEIKDKGKECDKFIFDISTKFFNIENETEHEKNNVKHLQEKINKKKLELDELTKQGDLYNEYETLNMKYKNVSQAIENTLNKISDLKKELEKKINYNYDELEVYREKLMSRTRRLSVIQYEKYIEDLYEFYKKMAQKILKLFNVEIYTKNENYKINILIVRSDKNELKMEIVNGRLENIKGLGNEHKEEYYKKINDPRFVIFNFLFNK</sequence>
<dbReference type="VEuPathDB" id="MicrosporidiaDB:G9O61_00g014730"/>
<dbReference type="GeneID" id="36319503"/>
<organism evidence="2 3">
    <name type="scientific">Vairimorpha ceranae</name>
    <dbReference type="NCBI Taxonomy" id="40302"/>
    <lineage>
        <taxon>Eukaryota</taxon>
        <taxon>Fungi</taxon>
        <taxon>Fungi incertae sedis</taxon>
        <taxon>Microsporidia</taxon>
        <taxon>Nosematidae</taxon>
        <taxon>Vairimorpha</taxon>
    </lineage>
</organism>
<dbReference type="VEuPathDB" id="MicrosporidiaDB:NCER_101158"/>
<reference evidence="2 3" key="1">
    <citation type="journal article" date="2015" name="Environ. Microbiol.">
        <title>Genome analyses suggest the presence of polyploidy and recent human-driven expansions in eight global populations of the honeybee pathogen Nosema ceranae.</title>
        <authorList>
            <person name="Pelin A."/>
            <person name="Selman M."/>
            <person name="Aris-Brosou S."/>
            <person name="Farinelli L."/>
            <person name="Corradi N."/>
        </authorList>
    </citation>
    <scope>NUCLEOTIDE SEQUENCE [LARGE SCALE GENOMIC DNA]</scope>
    <source>
        <strain evidence="2 3">PA08 1199</strain>
    </source>
</reference>
<dbReference type="OrthoDB" id="2191229at2759"/>
<dbReference type="Proteomes" id="UP000034350">
    <property type="component" value="Unassembled WGS sequence"/>
</dbReference>
<dbReference type="EMBL" id="JPQZ01000021">
    <property type="protein sequence ID" value="KKO75449.1"/>
    <property type="molecule type" value="Genomic_DNA"/>
</dbReference>
<keyword evidence="1" id="KW-0175">Coiled coil</keyword>
<name>A0A0F9ZD01_9MICR</name>
<evidence type="ECO:0000256" key="1">
    <source>
        <dbReference type="SAM" id="Coils"/>
    </source>
</evidence>
<keyword evidence="3" id="KW-1185">Reference proteome</keyword>
<dbReference type="RefSeq" id="XP_024331191.1">
    <property type="nucleotide sequence ID" value="XM_024474578.1"/>
</dbReference>
<dbReference type="VEuPathDB" id="MicrosporidiaDB:AAJ76_2100039300"/>
<evidence type="ECO:0000313" key="3">
    <source>
        <dbReference type="Proteomes" id="UP000034350"/>
    </source>
</evidence>
<proteinExistence type="predicted"/>
<dbReference type="OMA" id="YLPIFKE"/>
<protein>
    <submittedName>
        <fullName evidence="2">Uncharacterized protein</fullName>
    </submittedName>
</protein>
<accession>A0A0F9ZD01</accession>
<dbReference type="AlphaFoldDB" id="A0A0F9ZD01"/>
<gene>
    <name evidence="2" type="ORF">AAJ76_2100039300</name>
</gene>
<comment type="caution">
    <text evidence="2">The sequence shown here is derived from an EMBL/GenBank/DDBJ whole genome shotgun (WGS) entry which is preliminary data.</text>
</comment>
<feature type="coiled-coil region" evidence="1">
    <location>
        <begin position="43"/>
        <end position="153"/>
    </location>
</feature>